<gene>
    <name evidence="1" type="ORF">ACFL27_10755</name>
</gene>
<comment type="caution">
    <text evidence="1">The sequence shown here is derived from an EMBL/GenBank/DDBJ whole genome shotgun (WGS) entry which is preliminary data.</text>
</comment>
<evidence type="ECO:0000313" key="2">
    <source>
        <dbReference type="Proteomes" id="UP001594351"/>
    </source>
</evidence>
<dbReference type="PANTHER" id="PTHR30024">
    <property type="entry name" value="ALIPHATIC SULFONATES-BINDING PROTEIN-RELATED"/>
    <property type="match status" value="1"/>
</dbReference>
<protein>
    <submittedName>
        <fullName evidence="1">ABC transporter substrate-binding protein</fullName>
    </submittedName>
</protein>
<accession>A0ABV6YWS8</accession>
<organism evidence="1 2">
    <name type="scientific">candidate division CSSED10-310 bacterium</name>
    <dbReference type="NCBI Taxonomy" id="2855610"/>
    <lineage>
        <taxon>Bacteria</taxon>
        <taxon>Bacteria division CSSED10-310</taxon>
    </lineage>
</organism>
<dbReference type="Pfam" id="PF13379">
    <property type="entry name" value="NMT1_2"/>
    <property type="match status" value="1"/>
</dbReference>
<reference evidence="1 2" key="1">
    <citation type="submission" date="2024-09" db="EMBL/GenBank/DDBJ databases">
        <title>Laminarin stimulates single cell rates of sulfate reduction while oxygen inhibits transcriptomic activity in coastal marine sediment.</title>
        <authorList>
            <person name="Lindsay M."/>
            <person name="Orcutt B."/>
            <person name="Emerson D."/>
            <person name="Stepanauskas R."/>
            <person name="D'Angelo T."/>
        </authorList>
    </citation>
    <scope>NUCLEOTIDE SEQUENCE [LARGE SCALE GENOMIC DNA]</scope>
    <source>
        <strain evidence="1">SAG AM-311-K15</strain>
    </source>
</reference>
<dbReference type="PANTHER" id="PTHR30024:SF42">
    <property type="entry name" value="ALIPHATIC SULFONATES-BINDING PROTEIN-RELATED"/>
    <property type="match status" value="1"/>
</dbReference>
<dbReference type="Gene3D" id="3.40.190.10">
    <property type="entry name" value="Periplasmic binding protein-like II"/>
    <property type="match status" value="2"/>
</dbReference>
<proteinExistence type="predicted"/>
<evidence type="ECO:0000313" key="1">
    <source>
        <dbReference type="EMBL" id="MFC1850661.1"/>
    </source>
</evidence>
<keyword evidence="2" id="KW-1185">Reference proteome</keyword>
<name>A0ABV6YWS8_UNCC1</name>
<dbReference type="Proteomes" id="UP001594351">
    <property type="component" value="Unassembled WGS sequence"/>
</dbReference>
<dbReference type="SUPFAM" id="SSF53850">
    <property type="entry name" value="Periplasmic binding protein-like II"/>
    <property type="match status" value="1"/>
</dbReference>
<dbReference type="EMBL" id="JBHPBY010000114">
    <property type="protein sequence ID" value="MFC1850661.1"/>
    <property type="molecule type" value="Genomic_DNA"/>
</dbReference>
<sequence>MSLHQSHGKFRERQLKSGLQHTSLLFPLILCLGFLLLSHSSCSRRSLTSPLRLGTIENELALFPLLVMEQKKLLYREGFTDIRWQKYPDFTSLLADFQKGECAGGGGPIFPIIQGIVSGRIEAVILSPLSLNGYCLLVKAENRYADFKVLSGKKIALQSCPSLEEFLLEKAFLEHGLSRIDLNVEVMPFSQMEAALLNGDVAALVMAEPKSSLLLQNEKISLYMLSEKIWSNHPHTAFFISSDVLREKPAALHPLLLAHFETLDWLIRNKTVLSSYAAKNYPFNHNISSLAISRFTYATTFSFLDIHALESFTVRKLGVVGSKFPVVSPQFIKDQVLQAKQDFFSRKQKQRSSLPK</sequence>